<dbReference type="GO" id="GO:0019843">
    <property type="term" value="F:rRNA binding"/>
    <property type="evidence" value="ECO:0007669"/>
    <property type="project" value="UniProtKB-KW"/>
</dbReference>
<dbReference type="Gene3D" id="2.40.30.10">
    <property type="entry name" value="Translation factors"/>
    <property type="match status" value="1"/>
</dbReference>
<dbReference type="Gene3D" id="3.30.160.810">
    <property type="match status" value="1"/>
</dbReference>
<feature type="region of interest" description="Disordered" evidence="7">
    <location>
        <begin position="117"/>
        <end position="143"/>
    </location>
</feature>
<evidence type="ECO:0000256" key="4">
    <source>
        <dbReference type="ARBA" id="ARBA00022980"/>
    </source>
</evidence>
<dbReference type="FunFam" id="2.40.30.10:FF:000004">
    <property type="entry name" value="50S ribosomal protein L3"/>
    <property type="match status" value="1"/>
</dbReference>
<keyword evidence="5" id="KW-0687">Ribonucleoprotein</keyword>
<dbReference type="SUPFAM" id="SSF50447">
    <property type="entry name" value="Translation proteins"/>
    <property type="match status" value="1"/>
</dbReference>
<name>A0A0H4T5Z9_9BACT</name>
<dbReference type="PANTHER" id="PTHR11229">
    <property type="entry name" value="50S RIBOSOMAL PROTEIN L3"/>
    <property type="match status" value="1"/>
</dbReference>
<dbReference type="InterPro" id="IPR000597">
    <property type="entry name" value="Ribosomal_uL3"/>
</dbReference>
<evidence type="ECO:0000256" key="1">
    <source>
        <dbReference type="ARBA" id="ARBA00006540"/>
    </source>
</evidence>
<dbReference type="GO" id="GO:0022625">
    <property type="term" value="C:cytosolic large ribosomal subunit"/>
    <property type="evidence" value="ECO:0007669"/>
    <property type="project" value="TreeGrafter"/>
</dbReference>
<dbReference type="GO" id="GO:0006412">
    <property type="term" value="P:translation"/>
    <property type="evidence" value="ECO:0007669"/>
    <property type="project" value="UniProtKB-UniRule"/>
</dbReference>
<dbReference type="GO" id="GO:0003735">
    <property type="term" value="F:structural constituent of ribosome"/>
    <property type="evidence" value="ECO:0007669"/>
    <property type="project" value="UniProtKB-UniRule"/>
</dbReference>
<proteinExistence type="inferred from homology"/>
<evidence type="ECO:0000256" key="7">
    <source>
        <dbReference type="SAM" id="MobiDB-lite"/>
    </source>
</evidence>
<sequence length="194" mass="20912">MVQYFSEDGKVFPATIVSAGPVVVTQVKNKETDGYEAIQVGFGPQKEARLSKAIKGHLKDLGFFKHIKEFRAEDNKSMSLKKGDKIDVSVFAKGDVVRASGISKGKGFQGVVKRHGFHGGPRSHGQKHSEREPGSIGGGLRTRVPKGMRMAGRMGSDLVTVSGLKVLEVDKDKNTLLISGAIPGRRGSLIEIRS</sequence>
<accession>A0A0H4T5Z9</accession>
<dbReference type="InterPro" id="IPR009000">
    <property type="entry name" value="Transl_B-barrel_sf"/>
</dbReference>
<keyword evidence="2" id="KW-0699">rRNA-binding</keyword>
<dbReference type="PANTHER" id="PTHR11229:SF16">
    <property type="entry name" value="LARGE RIBOSOMAL SUBUNIT PROTEIN UL3C"/>
    <property type="match status" value="1"/>
</dbReference>
<evidence type="ECO:0000256" key="3">
    <source>
        <dbReference type="ARBA" id="ARBA00022884"/>
    </source>
</evidence>
<organism evidence="8">
    <name type="scientific">uncultured Parcubacteria bacterium Rifle_16ft_4_minimus_2958</name>
    <dbReference type="NCBI Taxonomy" id="1665137"/>
    <lineage>
        <taxon>Bacteria</taxon>
        <taxon>Candidatus Parcubacteria</taxon>
        <taxon>environmental samples</taxon>
    </lineage>
</organism>
<evidence type="ECO:0000256" key="2">
    <source>
        <dbReference type="ARBA" id="ARBA00022730"/>
    </source>
</evidence>
<evidence type="ECO:0000256" key="5">
    <source>
        <dbReference type="ARBA" id="ARBA00023274"/>
    </source>
</evidence>
<evidence type="ECO:0000313" key="8">
    <source>
        <dbReference type="EMBL" id="AKQ01857.1"/>
    </source>
</evidence>
<keyword evidence="3" id="KW-0694">RNA-binding</keyword>
<dbReference type="InterPro" id="IPR019927">
    <property type="entry name" value="Ribosomal_uL3_bac/org-type"/>
</dbReference>
<dbReference type="EMBL" id="KT006981">
    <property type="protein sequence ID" value="AKQ01857.1"/>
    <property type="molecule type" value="Genomic_DNA"/>
</dbReference>
<dbReference type="NCBIfam" id="TIGR03625">
    <property type="entry name" value="L3_bact"/>
    <property type="match status" value="1"/>
</dbReference>
<protein>
    <recommendedName>
        <fullName evidence="6">50S ribosomal protein L3</fullName>
    </recommendedName>
</protein>
<keyword evidence="4 8" id="KW-0689">Ribosomal protein</keyword>
<dbReference type="AlphaFoldDB" id="A0A0H4T5Z9"/>
<comment type="similarity">
    <text evidence="1">Belongs to the universal ribosomal protein uL3 family.</text>
</comment>
<reference evidence="8" key="1">
    <citation type="journal article" date="2015" name="ISME J.">
        <title>Aquifer environment selects for microbial species cohorts in sediment and groundwater.</title>
        <authorList>
            <person name="Hug L.A."/>
            <person name="Thomas B.C."/>
            <person name="Brown C.T."/>
            <person name="Frischkorn K.R."/>
            <person name="Williams K.H."/>
            <person name="Tringe S.G."/>
            <person name="Banfield J.F."/>
        </authorList>
    </citation>
    <scope>NUCLEOTIDE SEQUENCE</scope>
</reference>
<evidence type="ECO:0000256" key="6">
    <source>
        <dbReference type="NCBIfam" id="TIGR03625"/>
    </source>
</evidence>
<dbReference type="Pfam" id="PF00297">
    <property type="entry name" value="Ribosomal_L3"/>
    <property type="match status" value="1"/>
</dbReference>